<organism evidence="2 3">
    <name type="scientific">Sphingomonas baiyangensis</name>
    <dbReference type="NCBI Taxonomy" id="2572576"/>
    <lineage>
        <taxon>Bacteria</taxon>
        <taxon>Pseudomonadati</taxon>
        <taxon>Pseudomonadota</taxon>
        <taxon>Alphaproteobacteria</taxon>
        <taxon>Sphingomonadales</taxon>
        <taxon>Sphingomonadaceae</taxon>
        <taxon>Sphingomonas</taxon>
    </lineage>
</organism>
<keyword evidence="3" id="KW-1185">Reference proteome</keyword>
<sequence length="115" mass="13370">MAGNPYRQLWDLTWRDALSRDSVAFLFTPYLAAAAFDWLFKLVIVGLFPNATMFLVIGSWLIWILIAGSWTAYIVWRVGILIALGMTQFHRNYWPVIKSEFRIAGRSLRDMLRGR</sequence>
<keyword evidence="1" id="KW-1133">Transmembrane helix</keyword>
<protein>
    <submittedName>
        <fullName evidence="2">Uncharacterized protein</fullName>
    </submittedName>
</protein>
<dbReference type="EMBL" id="SWKR01000001">
    <property type="protein sequence ID" value="TKD53186.1"/>
    <property type="molecule type" value="Genomic_DNA"/>
</dbReference>
<dbReference type="Proteomes" id="UP000309138">
    <property type="component" value="Unassembled WGS sequence"/>
</dbReference>
<evidence type="ECO:0000256" key="1">
    <source>
        <dbReference type="SAM" id="Phobius"/>
    </source>
</evidence>
<feature type="transmembrane region" description="Helical" evidence="1">
    <location>
        <begin position="60"/>
        <end position="84"/>
    </location>
</feature>
<reference evidence="2 3" key="1">
    <citation type="submission" date="2019-04" db="EMBL/GenBank/DDBJ databases">
        <authorList>
            <person name="Yang Y."/>
            <person name="Wei D."/>
        </authorList>
    </citation>
    <scope>NUCLEOTIDE SEQUENCE [LARGE SCALE GENOMIC DNA]</scope>
    <source>
        <strain evidence="2 3">L-1-4w-11</strain>
    </source>
</reference>
<name>A0A4U1LA17_9SPHN</name>
<comment type="caution">
    <text evidence="2">The sequence shown here is derived from an EMBL/GenBank/DDBJ whole genome shotgun (WGS) entry which is preliminary data.</text>
</comment>
<gene>
    <name evidence="2" type="ORF">FBR43_02325</name>
</gene>
<accession>A0A4U1LA17</accession>
<evidence type="ECO:0000313" key="2">
    <source>
        <dbReference type="EMBL" id="TKD53186.1"/>
    </source>
</evidence>
<proteinExistence type="predicted"/>
<evidence type="ECO:0000313" key="3">
    <source>
        <dbReference type="Proteomes" id="UP000309138"/>
    </source>
</evidence>
<dbReference type="AlphaFoldDB" id="A0A4U1LA17"/>
<keyword evidence="1" id="KW-0812">Transmembrane</keyword>
<feature type="transmembrane region" description="Helical" evidence="1">
    <location>
        <begin position="23"/>
        <end position="48"/>
    </location>
</feature>
<keyword evidence="1" id="KW-0472">Membrane</keyword>
<dbReference type="RefSeq" id="WP_136941607.1">
    <property type="nucleotide sequence ID" value="NZ_SWKR01000001.1"/>
</dbReference>